<protein>
    <submittedName>
        <fullName evidence="1">Uncharacterized protein</fullName>
    </submittedName>
</protein>
<reference evidence="1" key="1">
    <citation type="submission" date="2015-07" db="EMBL/GenBank/DDBJ databases">
        <title>MeaNS - Measles Nucleotide Surveillance Program.</title>
        <authorList>
            <person name="Tran T."/>
            <person name="Druce J."/>
        </authorList>
    </citation>
    <scope>NUCLEOTIDE SEQUENCE</scope>
    <source>
        <strain evidence="1">UCB-OBI-ISO-001</strain>
        <tissue evidence="1">Gonad</tissue>
    </source>
</reference>
<accession>A0A0L8GY00</accession>
<organism evidence="1">
    <name type="scientific">Octopus bimaculoides</name>
    <name type="common">California two-spotted octopus</name>
    <dbReference type="NCBI Taxonomy" id="37653"/>
    <lineage>
        <taxon>Eukaryota</taxon>
        <taxon>Metazoa</taxon>
        <taxon>Spiralia</taxon>
        <taxon>Lophotrochozoa</taxon>
        <taxon>Mollusca</taxon>
        <taxon>Cephalopoda</taxon>
        <taxon>Coleoidea</taxon>
        <taxon>Octopodiformes</taxon>
        <taxon>Octopoda</taxon>
        <taxon>Incirrata</taxon>
        <taxon>Octopodidae</taxon>
        <taxon>Octopus</taxon>
    </lineage>
</organism>
<proteinExistence type="predicted"/>
<dbReference type="AlphaFoldDB" id="A0A0L8GY00"/>
<gene>
    <name evidence="1" type="ORF">OCBIM_22026047mg</name>
</gene>
<dbReference type="EMBL" id="KQ419973">
    <property type="protein sequence ID" value="KOF81843.1"/>
    <property type="molecule type" value="Genomic_DNA"/>
</dbReference>
<name>A0A0L8GY00_OCTBM</name>
<evidence type="ECO:0000313" key="1">
    <source>
        <dbReference type="EMBL" id="KOF81843.1"/>
    </source>
</evidence>
<sequence length="71" mass="8557">MLKPPPPLSRVLIDQTWTVLYKHKLIYLIHIDHIFIDLFQIVKFHICKVRVLAKHYISRLLLVKAERTRIL</sequence>